<dbReference type="CDD" id="cd09917">
    <property type="entry name" value="F-box_SF"/>
    <property type="match status" value="1"/>
</dbReference>
<dbReference type="HOGENOM" id="CLU_019366_1_0_1"/>
<dbReference type="PROSITE" id="PS50181">
    <property type="entry name" value="FBOX"/>
    <property type="match status" value="1"/>
</dbReference>
<dbReference type="Gene3D" id="1.20.1280.50">
    <property type="match status" value="1"/>
</dbReference>
<dbReference type="EMBL" id="KN822138">
    <property type="protein sequence ID" value="KIM55261.1"/>
    <property type="molecule type" value="Genomic_DNA"/>
</dbReference>
<gene>
    <name evidence="2" type="ORF">SCLCIDRAFT_1221300</name>
</gene>
<dbReference type="InParanoid" id="A0A0C3DGP9"/>
<name>A0A0C3DGP9_9AGAM</name>
<dbReference type="Proteomes" id="UP000053989">
    <property type="component" value="Unassembled WGS sequence"/>
</dbReference>
<evidence type="ECO:0000259" key="1">
    <source>
        <dbReference type="PROSITE" id="PS50181"/>
    </source>
</evidence>
<dbReference type="InterPro" id="IPR036047">
    <property type="entry name" value="F-box-like_dom_sf"/>
</dbReference>
<dbReference type="STRING" id="1036808.A0A0C3DGP9"/>
<reference evidence="2 3" key="1">
    <citation type="submission" date="2014-04" db="EMBL/GenBank/DDBJ databases">
        <authorList>
            <consortium name="DOE Joint Genome Institute"/>
            <person name="Kuo A."/>
            <person name="Kohler A."/>
            <person name="Nagy L.G."/>
            <person name="Floudas D."/>
            <person name="Copeland A."/>
            <person name="Barry K.W."/>
            <person name="Cichocki N."/>
            <person name="Veneault-Fourrey C."/>
            <person name="LaButti K."/>
            <person name="Lindquist E.A."/>
            <person name="Lipzen A."/>
            <person name="Lundell T."/>
            <person name="Morin E."/>
            <person name="Murat C."/>
            <person name="Sun H."/>
            <person name="Tunlid A."/>
            <person name="Henrissat B."/>
            <person name="Grigoriev I.V."/>
            <person name="Hibbett D.S."/>
            <person name="Martin F."/>
            <person name="Nordberg H.P."/>
            <person name="Cantor M.N."/>
            <person name="Hua S.X."/>
        </authorList>
    </citation>
    <scope>NUCLEOTIDE SEQUENCE [LARGE SCALE GENOMIC DNA]</scope>
    <source>
        <strain evidence="2 3">Foug A</strain>
    </source>
</reference>
<evidence type="ECO:0000313" key="2">
    <source>
        <dbReference type="EMBL" id="KIM55261.1"/>
    </source>
</evidence>
<sequence>MAHITDFPLELIEHILYTLDPLDVSRIAQSSRLFRELIYGTRSCQRFWRDLYLAQPLDDPRKTVTYLGYPRSRTETSSNNRMTTTTAGILTADCPADTSDVNLHSMVETSDIDWQGELQRIIRARTVVRNPRICREGEWGEVLRTLLDVTTTLPPVPFQESDCTSMNVVWILRLLRDGALFDIDEEVHGKDSQDEDEGRYGVERDTASHLRLTRLTPEEAQLLARLHTWVGLTRRDVTHPQKRITSRAFVYDLRNYRDTNSFGPFMLDGSMRVDWRHMQALAHVYGMIWMEMEREDMGDYDDFEVDRGAQQWGSTFTLSFCQSVIPPGMNLDRERDWAGVEGLWYLGYCFLDHREFLIYNYSSPPPLDTSIFEGDDVPETHSSVIVYFRVIDVEPDPIHPTRPKINFAGELDGNFSLVGSVQLTPDEQVWWHFKSGNDQPVWSCEGISLGGVGSQAGILGVWSTVFHDIEDPVGPMWLRRQKFIVD</sequence>
<accession>A0A0C3DGP9</accession>
<evidence type="ECO:0000313" key="3">
    <source>
        <dbReference type="Proteomes" id="UP000053989"/>
    </source>
</evidence>
<dbReference type="SUPFAM" id="SSF81383">
    <property type="entry name" value="F-box domain"/>
    <property type="match status" value="1"/>
</dbReference>
<dbReference type="OrthoDB" id="3226064at2759"/>
<dbReference type="AlphaFoldDB" id="A0A0C3DGP9"/>
<feature type="domain" description="F-box" evidence="1">
    <location>
        <begin position="1"/>
        <end position="51"/>
    </location>
</feature>
<keyword evidence="3" id="KW-1185">Reference proteome</keyword>
<dbReference type="InterPro" id="IPR001810">
    <property type="entry name" value="F-box_dom"/>
</dbReference>
<reference evidence="3" key="2">
    <citation type="submission" date="2015-01" db="EMBL/GenBank/DDBJ databases">
        <title>Evolutionary Origins and Diversification of the Mycorrhizal Mutualists.</title>
        <authorList>
            <consortium name="DOE Joint Genome Institute"/>
            <consortium name="Mycorrhizal Genomics Consortium"/>
            <person name="Kohler A."/>
            <person name="Kuo A."/>
            <person name="Nagy L.G."/>
            <person name="Floudas D."/>
            <person name="Copeland A."/>
            <person name="Barry K.W."/>
            <person name="Cichocki N."/>
            <person name="Veneault-Fourrey C."/>
            <person name="LaButti K."/>
            <person name="Lindquist E.A."/>
            <person name="Lipzen A."/>
            <person name="Lundell T."/>
            <person name="Morin E."/>
            <person name="Murat C."/>
            <person name="Riley R."/>
            <person name="Ohm R."/>
            <person name="Sun H."/>
            <person name="Tunlid A."/>
            <person name="Henrissat B."/>
            <person name="Grigoriev I.V."/>
            <person name="Hibbett D.S."/>
            <person name="Martin F."/>
        </authorList>
    </citation>
    <scope>NUCLEOTIDE SEQUENCE [LARGE SCALE GENOMIC DNA]</scope>
    <source>
        <strain evidence="3">Foug A</strain>
    </source>
</reference>
<dbReference type="Pfam" id="PF00646">
    <property type="entry name" value="F-box"/>
    <property type="match status" value="1"/>
</dbReference>
<proteinExistence type="predicted"/>
<protein>
    <recommendedName>
        <fullName evidence="1">F-box domain-containing protein</fullName>
    </recommendedName>
</protein>
<organism evidence="2 3">
    <name type="scientific">Scleroderma citrinum Foug A</name>
    <dbReference type="NCBI Taxonomy" id="1036808"/>
    <lineage>
        <taxon>Eukaryota</taxon>
        <taxon>Fungi</taxon>
        <taxon>Dikarya</taxon>
        <taxon>Basidiomycota</taxon>
        <taxon>Agaricomycotina</taxon>
        <taxon>Agaricomycetes</taxon>
        <taxon>Agaricomycetidae</taxon>
        <taxon>Boletales</taxon>
        <taxon>Sclerodermatineae</taxon>
        <taxon>Sclerodermataceae</taxon>
        <taxon>Scleroderma</taxon>
    </lineage>
</organism>